<accession>A0ACC1HLG4</accession>
<organism evidence="1 2">
    <name type="scientific">Spiromyces aspiralis</name>
    <dbReference type="NCBI Taxonomy" id="68401"/>
    <lineage>
        <taxon>Eukaryota</taxon>
        <taxon>Fungi</taxon>
        <taxon>Fungi incertae sedis</taxon>
        <taxon>Zoopagomycota</taxon>
        <taxon>Kickxellomycotina</taxon>
        <taxon>Kickxellomycetes</taxon>
        <taxon>Kickxellales</taxon>
        <taxon>Kickxellaceae</taxon>
        <taxon>Spiromyces</taxon>
    </lineage>
</organism>
<proteinExistence type="predicted"/>
<dbReference type="Proteomes" id="UP001145114">
    <property type="component" value="Unassembled WGS sequence"/>
</dbReference>
<reference evidence="1" key="1">
    <citation type="submission" date="2022-06" db="EMBL/GenBank/DDBJ databases">
        <title>Phylogenomic reconstructions and comparative analyses of Kickxellomycotina fungi.</title>
        <authorList>
            <person name="Reynolds N.K."/>
            <person name="Stajich J.E."/>
            <person name="Barry K."/>
            <person name="Grigoriev I.V."/>
            <person name="Crous P."/>
            <person name="Smith M.E."/>
        </authorList>
    </citation>
    <scope>NUCLEOTIDE SEQUENCE</scope>
    <source>
        <strain evidence="1">RSA 2271</strain>
    </source>
</reference>
<name>A0ACC1HLG4_9FUNG</name>
<dbReference type="EMBL" id="JAMZIH010005708">
    <property type="protein sequence ID" value="KAJ1674754.1"/>
    <property type="molecule type" value="Genomic_DNA"/>
</dbReference>
<sequence length="199" mass="22740">MNKVAWHVLVALIAALLPAVTFGYTTILRSENQECYSELMKRDEHFSITYDVANKYPVDFMIMDPSNRVLYANSGTPNGEFGYKATMDGKFTYCFKAPKGNDLVVNFNPHSPEDEEFLKADDDKASPLEKEIRKLSHNVEDVIDHFQNMIARDNVRYESGTMTHSRIYTWSIVQSVALVGVGCWQIYYLTSIFKSRAIV</sequence>
<protein>
    <submittedName>
        <fullName evidence="1">P24 complex component</fullName>
    </submittedName>
</protein>
<comment type="caution">
    <text evidence="1">The sequence shown here is derived from an EMBL/GenBank/DDBJ whole genome shotgun (WGS) entry which is preliminary data.</text>
</comment>
<evidence type="ECO:0000313" key="1">
    <source>
        <dbReference type="EMBL" id="KAJ1674754.1"/>
    </source>
</evidence>
<keyword evidence="2" id="KW-1185">Reference proteome</keyword>
<gene>
    <name evidence="1" type="primary">EMP24</name>
    <name evidence="1" type="ORF">EV182_002631</name>
</gene>
<evidence type="ECO:0000313" key="2">
    <source>
        <dbReference type="Proteomes" id="UP001145114"/>
    </source>
</evidence>